<dbReference type="Proteomes" id="UP000294359">
    <property type="component" value="Chromosome"/>
</dbReference>
<protein>
    <submittedName>
        <fullName evidence="1">Uncharacterized protein</fullName>
    </submittedName>
</protein>
<evidence type="ECO:0000313" key="3">
    <source>
        <dbReference type="Proteomes" id="UP000294359"/>
    </source>
</evidence>
<dbReference type="EMBL" id="CP038026">
    <property type="protein sequence ID" value="QBQ35399.1"/>
    <property type="molecule type" value="Genomic_DNA"/>
</dbReference>
<reference evidence="1" key="3">
    <citation type="submission" date="2022-12" db="EMBL/GenBank/DDBJ databases">
        <authorList>
            <person name="Sun Q."/>
            <person name="Kim S."/>
        </authorList>
    </citation>
    <scope>NUCLEOTIDE SEQUENCE</scope>
    <source>
        <strain evidence="1">KCTC 12344</strain>
    </source>
</reference>
<dbReference type="AlphaFoldDB" id="A0A4P7BDN1"/>
<organism evidence="1 4">
    <name type="scientific">Pseudoduganella plicata</name>
    <dbReference type="NCBI Taxonomy" id="321984"/>
    <lineage>
        <taxon>Bacteria</taxon>
        <taxon>Pseudomonadati</taxon>
        <taxon>Pseudomonadota</taxon>
        <taxon>Betaproteobacteria</taxon>
        <taxon>Burkholderiales</taxon>
        <taxon>Oxalobacteraceae</taxon>
        <taxon>Telluria group</taxon>
        <taxon>Pseudoduganella</taxon>
    </lineage>
</organism>
<name>A0A4P7BDN1_9BURK</name>
<evidence type="ECO:0000313" key="4">
    <source>
        <dbReference type="Proteomes" id="UP000619512"/>
    </source>
</evidence>
<keyword evidence="3" id="KW-1185">Reference proteome</keyword>
<dbReference type="OrthoDB" id="9806572at2"/>
<sequence>MANIELHQRATSDLRAQWQPESTASFSVTHADLLDLFERWEVLADAGSEPRIDVAVRAPL</sequence>
<evidence type="ECO:0000313" key="2">
    <source>
        <dbReference type="EMBL" id="QBQ35399.1"/>
    </source>
</evidence>
<dbReference type="Proteomes" id="UP000619512">
    <property type="component" value="Unassembled WGS sequence"/>
</dbReference>
<proteinExistence type="predicted"/>
<accession>A0A4P7BDN1</accession>
<gene>
    <name evidence="2" type="ORF">E1742_03880</name>
    <name evidence="1" type="ORF">GCM10007388_38890</name>
</gene>
<dbReference type="EMBL" id="BMWW01000007">
    <property type="protein sequence ID" value="GGZ01419.1"/>
    <property type="molecule type" value="Genomic_DNA"/>
</dbReference>
<reference evidence="2 3" key="2">
    <citation type="submission" date="2019-03" db="EMBL/GenBank/DDBJ databases">
        <title>Draft Genome Sequences of Six Type Strains of the Genus Massilia.</title>
        <authorList>
            <person name="Miess H."/>
            <person name="Frediansyhah A."/>
            <person name="Gross H."/>
        </authorList>
    </citation>
    <scope>NUCLEOTIDE SEQUENCE [LARGE SCALE GENOMIC DNA]</scope>
    <source>
        <strain evidence="2 3">DSM 17505</strain>
    </source>
</reference>
<dbReference type="RefSeq" id="WP_134383638.1">
    <property type="nucleotide sequence ID" value="NZ_BMWW01000007.1"/>
</dbReference>
<evidence type="ECO:0000313" key="1">
    <source>
        <dbReference type="EMBL" id="GGZ01419.1"/>
    </source>
</evidence>
<reference evidence="1" key="1">
    <citation type="journal article" date="2014" name="Int. J. Syst. Evol. Microbiol.">
        <title>Complete genome sequence of Corynebacterium casei LMG S-19264T (=DSM 44701T), isolated from a smear-ripened cheese.</title>
        <authorList>
            <consortium name="US DOE Joint Genome Institute (JGI-PGF)"/>
            <person name="Walter F."/>
            <person name="Albersmeier A."/>
            <person name="Kalinowski J."/>
            <person name="Ruckert C."/>
        </authorList>
    </citation>
    <scope>NUCLEOTIDE SEQUENCE</scope>
    <source>
        <strain evidence="1">KCTC 12344</strain>
    </source>
</reference>